<dbReference type="Proteomes" id="UP001445335">
    <property type="component" value="Unassembled WGS sequence"/>
</dbReference>
<keyword evidence="2" id="KW-1185">Reference proteome</keyword>
<dbReference type="InterPro" id="IPR012337">
    <property type="entry name" value="RNaseH-like_sf"/>
</dbReference>
<accession>A0AAW1RK71</accession>
<sequence length="122" mass="13870">MLCKQPYDMLFDAEREVDFDFWEMLRSIEGARHLPVVALIVLSVVPTSASVERIFSLFAMAQTKGRKRMSISTMRDVMCVQERLRTAKPRAVKTARQLANDVAAYELEESEVEALASAEELE</sequence>
<evidence type="ECO:0008006" key="3">
    <source>
        <dbReference type="Google" id="ProtNLM"/>
    </source>
</evidence>
<name>A0AAW1RK71_9CHLO</name>
<evidence type="ECO:0000313" key="2">
    <source>
        <dbReference type="Proteomes" id="UP001445335"/>
    </source>
</evidence>
<dbReference type="SUPFAM" id="SSF53098">
    <property type="entry name" value="Ribonuclease H-like"/>
    <property type="match status" value="1"/>
</dbReference>
<dbReference type="EMBL" id="JALJOU010000034">
    <property type="protein sequence ID" value="KAK9834068.1"/>
    <property type="molecule type" value="Genomic_DNA"/>
</dbReference>
<organism evidence="1 2">
    <name type="scientific">Elliptochloris bilobata</name>
    <dbReference type="NCBI Taxonomy" id="381761"/>
    <lineage>
        <taxon>Eukaryota</taxon>
        <taxon>Viridiplantae</taxon>
        <taxon>Chlorophyta</taxon>
        <taxon>core chlorophytes</taxon>
        <taxon>Trebouxiophyceae</taxon>
        <taxon>Trebouxiophyceae incertae sedis</taxon>
        <taxon>Elliptochloris clade</taxon>
        <taxon>Elliptochloris</taxon>
    </lineage>
</organism>
<dbReference type="AlphaFoldDB" id="A0AAW1RK71"/>
<gene>
    <name evidence="1" type="ORF">WJX81_007610</name>
</gene>
<protein>
    <recommendedName>
        <fullName evidence="3">HAT C-terminal dimerisation domain-containing protein</fullName>
    </recommendedName>
</protein>
<comment type="caution">
    <text evidence="1">The sequence shown here is derived from an EMBL/GenBank/DDBJ whole genome shotgun (WGS) entry which is preliminary data.</text>
</comment>
<evidence type="ECO:0000313" key="1">
    <source>
        <dbReference type="EMBL" id="KAK9834068.1"/>
    </source>
</evidence>
<reference evidence="1 2" key="1">
    <citation type="journal article" date="2024" name="Nat. Commun.">
        <title>Phylogenomics reveals the evolutionary origins of lichenization in chlorophyte algae.</title>
        <authorList>
            <person name="Puginier C."/>
            <person name="Libourel C."/>
            <person name="Otte J."/>
            <person name="Skaloud P."/>
            <person name="Haon M."/>
            <person name="Grisel S."/>
            <person name="Petersen M."/>
            <person name="Berrin J.G."/>
            <person name="Delaux P.M."/>
            <person name="Dal Grande F."/>
            <person name="Keller J."/>
        </authorList>
    </citation>
    <scope>NUCLEOTIDE SEQUENCE [LARGE SCALE GENOMIC DNA]</scope>
    <source>
        <strain evidence="1 2">SAG 245.80</strain>
    </source>
</reference>
<proteinExistence type="predicted"/>